<name>A0A2N7X983_9BURK</name>
<feature type="compositionally biased region" description="Basic and acidic residues" evidence="1">
    <location>
        <begin position="40"/>
        <end position="64"/>
    </location>
</feature>
<dbReference type="AlphaFoldDB" id="A0A2N7X983"/>
<sequence length="64" mass="6958">MATDQKGPITKQPDNPDKDQAADDSETFETDISETGEDGTEVRQAEVRKDDLSETKPSSDDKGS</sequence>
<keyword evidence="3" id="KW-1185">Reference proteome</keyword>
<proteinExistence type="predicted"/>
<gene>
    <name evidence="2" type="ORF">C0Z20_05125</name>
</gene>
<dbReference type="EMBL" id="PNYC01000002">
    <property type="protein sequence ID" value="PMS38309.1"/>
    <property type="molecule type" value="Genomic_DNA"/>
</dbReference>
<accession>A0A2N7X983</accession>
<reference evidence="2 3" key="1">
    <citation type="submission" date="2018-01" db="EMBL/GenBank/DDBJ databases">
        <title>Whole genome analyses suggest that Burkholderia sensu lato contains two further novel genera in the rhizoxinica-symbiotica group Mycetohabitans gen. nov., and Trinickia gen. nov.: implications for the evolution of diazotrophy and nodulation in the Burkholderiaceae.</title>
        <authorList>
            <person name="Estrada-de los Santos P."/>
            <person name="Palmer M."/>
            <person name="Chavez-Ramirez B."/>
            <person name="Beukes C."/>
            <person name="Steenkamp E.T."/>
            <person name="Hirsch A.M."/>
            <person name="Manyaka P."/>
            <person name="Maluk M."/>
            <person name="Lafos M."/>
            <person name="Crook M."/>
            <person name="Gross E."/>
            <person name="Simon M.F."/>
            <person name="Bueno dos Reis Junior F."/>
            <person name="Poole P.S."/>
            <person name="Venter S.N."/>
            <person name="James E.K."/>
        </authorList>
    </citation>
    <scope>NUCLEOTIDE SEQUENCE [LARGE SCALE GENOMIC DNA]</scope>
    <source>
        <strain evidence="2 3">JPY 581</strain>
    </source>
</reference>
<evidence type="ECO:0000313" key="3">
    <source>
        <dbReference type="Proteomes" id="UP000235777"/>
    </source>
</evidence>
<protein>
    <submittedName>
        <fullName evidence="2">Uncharacterized protein</fullName>
    </submittedName>
</protein>
<feature type="region of interest" description="Disordered" evidence="1">
    <location>
        <begin position="1"/>
        <end position="64"/>
    </location>
</feature>
<feature type="compositionally biased region" description="Acidic residues" evidence="1">
    <location>
        <begin position="22"/>
        <end position="39"/>
    </location>
</feature>
<evidence type="ECO:0000256" key="1">
    <source>
        <dbReference type="SAM" id="MobiDB-lite"/>
    </source>
</evidence>
<dbReference type="Proteomes" id="UP000235777">
    <property type="component" value="Unassembled WGS sequence"/>
</dbReference>
<comment type="caution">
    <text evidence="2">The sequence shown here is derived from an EMBL/GenBank/DDBJ whole genome shotgun (WGS) entry which is preliminary data.</text>
</comment>
<dbReference type="OrthoDB" id="9020044at2"/>
<evidence type="ECO:0000313" key="2">
    <source>
        <dbReference type="EMBL" id="PMS38309.1"/>
    </source>
</evidence>
<dbReference type="RefSeq" id="WP_035468098.1">
    <property type="nucleotide sequence ID" value="NZ_KB890164.1"/>
</dbReference>
<organism evidence="2 3">
    <name type="scientific">Trinickia symbiotica</name>
    <dbReference type="NCBI Taxonomy" id="863227"/>
    <lineage>
        <taxon>Bacteria</taxon>
        <taxon>Pseudomonadati</taxon>
        <taxon>Pseudomonadota</taxon>
        <taxon>Betaproteobacteria</taxon>
        <taxon>Burkholderiales</taxon>
        <taxon>Burkholderiaceae</taxon>
        <taxon>Trinickia</taxon>
    </lineage>
</organism>